<dbReference type="Proteomes" id="UP000307440">
    <property type="component" value="Unassembled WGS sequence"/>
</dbReference>
<protein>
    <submittedName>
        <fullName evidence="1">Uncharacterized protein</fullName>
    </submittedName>
</protein>
<gene>
    <name evidence="1" type="ORF">FA15DRAFT_407610</name>
</gene>
<sequence length="79" mass="8247">MMYLEDATFVNMCTDCKCGSACGCGNSAERTSSSTTIADQPHVLAQTVLASPKNASVKWVSVAEMSHSASLNAPSISVF</sequence>
<organism evidence="1 2">
    <name type="scientific">Coprinopsis marcescibilis</name>
    <name type="common">Agaric fungus</name>
    <name type="synonym">Psathyrella marcescibilis</name>
    <dbReference type="NCBI Taxonomy" id="230819"/>
    <lineage>
        <taxon>Eukaryota</taxon>
        <taxon>Fungi</taxon>
        <taxon>Dikarya</taxon>
        <taxon>Basidiomycota</taxon>
        <taxon>Agaricomycotina</taxon>
        <taxon>Agaricomycetes</taxon>
        <taxon>Agaricomycetidae</taxon>
        <taxon>Agaricales</taxon>
        <taxon>Agaricineae</taxon>
        <taxon>Psathyrellaceae</taxon>
        <taxon>Coprinopsis</taxon>
    </lineage>
</organism>
<proteinExistence type="predicted"/>
<evidence type="ECO:0000313" key="2">
    <source>
        <dbReference type="Proteomes" id="UP000307440"/>
    </source>
</evidence>
<dbReference type="AlphaFoldDB" id="A0A5C3K9J3"/>
<reference evidence="1 2" key="1">
    <citation type="journal article" date="2019" name="Nat. Ecol. Evol.">
        <title>Megaphylogeny resolves global patterns of mushroom evolution.</title>
        <authorList>
            <person name="Varga T."/>
            <person name="Krizsan K."/>
            <person name="Foldi C."/>
            <person name="Dima B."/>
            <person name="Sanchez-Garcia M."/>
            <person name="Sanchez-Ramirez S."/>
            <person name="Szollosi G.J."/>
            <person name="Szarkandi J.G."/>
            <person name="Papp V."/>
            <person name="Albert L."/>
            <person name="Andreopoulos W."/>
            <person name="Angelini C."/>
            <person name="Antonin V."/>
            <person name="Barry K.W."/>
            <person name="Bougher N.L."/>
            <person name="Buchanan P."/>
            <person name="Buyck B."/>
            <person name="Bense V."/>
            <person name="Catcheside P."/>
            <person name="Chovatia M."/>
            <person name="Cooper J."/>
            <person name="Damon W."/>
            <person name="Desjardin D."/>
            <person name="Finy P."/>
            <person name="Geml J."/>
            <person name="Haridas S."/>
            <person name="Hughes K."/>
            <person name="Justo A."/>
            <person name="Karasinski D."/>
            <person name="Kautmanova I."/>
            <person name="Kiss B."/>
            <person name="Kocsube S."/>
            <person name="Kotiranta H."/>
            <person name="LaButti K.M."/>
            <person name="Lechner B.E."/>
            <person name="Liimatainen K."/>
            <person name="Lipzen A."/>
            <person name="Lukacs Z."/>
            <person name="Mihaltcheva S."/>
            <person name="Morgado L.N."/>
            <person name="Niskanen T."/>
            <person name="Noordeloos M.E."/>
            <person name="Ohm R.A."/>
            <person name="Ortiz-Santana B."/>
            <person name="Ovrebo C."/>
            <person name="Racz N."/>
            <person name="Riley R."/>
            <person name="Savchenko A."/>
            <person name="Shiryaev A."/>
            <person name="Soop K."/>
            <person name="Spirin V."/>
            <person name="Szebenyi C."/>
            <person name="Tomsovsky M."/>
            <person name="Tulloss R.E."/>
            <person name="Uehling J."/>
            <person name="Grigoriev I.V."/>
            <person name="Vagvolgyi C."/>
            <person name="Papp T."/>
            <person name="Martin F.M."/>
            <person name="Miettinen O."/>
            <person name="Hibbett D.S."/>
            <person name="Nagy L.G."/>
        </authorList>
    </citation>
    <scope>NUCLEOTIDE SEQUENCE [LARGE SCALE GENOMIC DNA]</scope>
    <source>
        <strain evidence="1 2">CBS 121175</strain>
    </source>
</reference>
<evidence type="ECO:0000313" key="1">
    <source>
        <dbReference type="EMBL" id="TFK16725.1"/>
    </source>
</evidence>
<accession>A0A5C3K9J3</accession>
<name>A0A5C3K9J3_COPMA</name>
<keyword evidence="2" id="KW-1185">Reference proteome</keyword>
<dbReference type="EMBL" id="ML210658">
    <property type="protein sequence ID" value="TFK16725.1"/>
    <property type="molecule type" value="Genomic_DNA"/>
</dbReference>